<dbReference type="CDD" id="cd16961">
    <property type="entry name" value="RMtype1_S_TRD-CR_like"/>
    <property type="match status" value="1"/>
</dbReference>
<dbReference type="Proteomes" id="UP001140978">
    <property type="component" value="Unassembled WGS sequence"/>
</dbReference>
<keyword evidence="2" id="KW-0238">DNA-binding</keyword>
<evidence type="ECO:0000313" key="4">
    <source>
        <dbReference type="Proteomes" id="UP001140978"/>
    </source>
</evidence>
<keyword evidence="3" id="KW-0255">Endonuclease</keyword>
<dbReference type="InterPro" id="IPR052021">
    <property type="entry name" value="Type-I_RS_S_subunit"/>
</dbReference>
<evidence type="ECO:0000256" key="2">
    <source>
        <dbReference type="ARBA" id="ARBA00023125"/>
    </source>
</evidence>
<evidence type="ECO:0000256" key="1">
    <source>
        <dbReference type="ARBA" id="ARBA00022747"/>
    </source>
</evidence>
<comment type="caution">
    <text evidence="3">The sequence shown here is derived from an EMBL/GenBank/DDBJ whole genome shotgun (WGS) entry which is preliminary data.</text>
</comment>
<dbReference type="RefSeq" id="WP_274676141.1">
    <property type="nucleotide sequence ID" value="NZ_JAKNAX010000036.1"/>
</dbReference>
<dbReference type="Gene3D" id="3.90.220.20">
    <property type="entry name" value="DNA methylase specificity domains"/>
    <property type="match status" value="1"/>
</dbReference>
<proteinExistence type="predicted"/>
<dbReference type="PANTHER" id="PTHR30408:SF12">
    <property type="entry name" value="TYPE I RESTRICTION ENZYME MJAVIII SPECIFICITY SUBUNIT"/>
    <property type="match status" value="1"/>
</dbReference>
<reference evidence="3" key="1">
    <citation type="submission" date="2022-02" db="EMBL/GenBank/DDBJ databases">
        <title>Emergence and expansion in Europe of a Vibrio aestuarianus clonal complex pathogenic for oysters.</title>
        <authorList>
            <person name="Mesnil A."/>
            <person name="Travers M.-A."/>
        </authorList>
    </citation>
    <scope>NUCLEOTIDE SEQUENCE</scope>
    <source>
        <strain evidence="3">19_064_15T1</strain>
    </source>
</reference>
<dbReference type="GO" id="GO:0004519">
    <property type="term" value="F:endonuclease activity"/>
    <property type="evidence" value="ECO:0007669"/>
    <property type="project" value="UniProtKB-KW"/>
</dbReference>
<dbReference type="EMBL" id="JAKNAX010000036">
    <property type="protein sequence ID" value="MDE1347349.1"/>
    <property type="molecule type" value="Genomic_DNA"/>
</dbReference>
<dbReference type="GO" id="GO:0009307">
    <property type="term" value="P:DNA restriction-modification system"/>
    <property type="evidence" value="ECO:0007669"/>
    <property type="project" value="UniProtKB-KW"/>
</dbReference>
<gene>
    <name evidence="3" type="ORF">L9X51_13015</name>
</gene>
<dbReference type="SUPFAM" id="SSF116734">
    <property type="entry name" value="DNA methylase specificity domain"/>
    <property type="match status" value="1"/>
</dbReference>
<name>A0A9X4F9G3_9VIBR</name>
<keyword evidence="3" id="KW-0378">Hydrolase</keyword>
<sequence length="217" mass="24258">MRHNPMVVSDEQPSSFEQERTVTIALAECVTIQAGYPFRGAIRDIPSGSVRAVQAKDISPLGELQTNDLIVTDLTGKRDADWLQQGDILFSAKGSKHLACYVHEALEMTTCAPSLFLLRVKPEWEDKVNPQFLTWQLNQLPAQTYFKRSAEGSFQISIRKPVLAATPIALPMLCKQNTIAKLYEASIKENALLHKLINNRQQQLNAIANDLLNNSNQ</sequence>
<protein>
    <submittedName>
        <fullName evidence="3">Restriction endonuclease subunit S</fullName>
    </submittedName>
</protein>
<accession>A0A9X4F9G3</accession>
<dbReference type="GO" id="GO:0003677">
    <property type="term" value="F:DNA binding"/>
    <property type="evidence" value="ECO:0007669"/>
    <property type="project" value="UniProtKB-KW"/>
</dbReference>
<evidence type="ECO:0000313" key="3">
    <source>
        <dbReference type="EMBL" id="MDE1347349.1"/>
    </source>
</evidence>
<dbReference type="AlphaFoldDB" id="A0A9X4F9G3"/>
<dbReference type="InterPro" id="IPR044946">
    <property type="entry name" value="Restrct_endonuc_typeI_TRD_sf"/>
</dbReference>
<keyword evidence="3" id="KW-0540">Nuclease</keyword>
<dbReference type="PANTHER" id="PTHR30408">
    <property type="entry name" value="TYPE-1 RESTRICTION ENZYME ECOKI SPECIFICITY PROTEIN"/>
    <property type="match status" value="1"/>
</dbReference>
<keyword evidence="1" id="KW-0680">Restriction system</keyword>
<organism evidence="3 4">
    <name type="scientific">Vibrio aestuarianus</name>
    <dbReference type="NCBI Taxonomy" id="28171"/>
    <lineage>
        <taxon>Bacteria</taxon>
        <taxon>Pseudomonadati</taxon>
        <taxon>Pseudomonadota</taxon>
        <taxon>Gammaproteobacteria</taxon>
        <taxon>Vibrionales</taxon>
        <taxon>Vibrionaceae</taxon>
        <taxon>Vibrio</taxon>
    </lineage>
</organism>